<feature type="transmembrane region" description="Helical" evidence="6">
    <location>
        <begin position="111"/>
        <end position="130"/>
    </location>
</feature>
<comment type="caution">
    <text evidence="8">The sequence shown here is derived from an EMBL/GenBank/DDBJ whole genome shotgun (WGS) entry which is preliminary data.</text>
</comment>
<evidence type="ECO:0000256" key="5">
    <source>
        <dbReference type="SAM" id="MobiDB-lite"/>
    </source>
</evidence>
<evidence type="ECO:0000256" key="4">
    <source>
        <dbReference type="ARBA" id="ARBA00023136"/>
    </source>
</evidence>
<proteinExistence type="predicted"/>
<dbReference type="AlphaFoldDB" id="A0A2P8DQ22"/>
<evidence type="ECO:0000259" key="7">
    <source>
        <dbReference type="Pfam" id="PF08044"/>
    </source>
</evidence>
<feature type="transmembrane region" description="Helical" evidence="6">
    <location>
        <begin position="168"/>
        <end position="191"/>
    </location>
</feature>
<keyword evidence="3 6" id="KW-1133">Transmembrane helix</keyword>
<evidence type="ECO:0000313" key="8">
    <source>
        <dbReference type="EMBL" id="PSK99326.1"/>
    </source>
</evidence>
<dbReference type="Proteomes" id="UP000240542">
    <property type="component" value="Unassembled WGS sequence"/>
</dbReference>
<feature type="domain" description="DUF1707" evidence="7">
    <location>
        <begin position="27"/>
        <end position="78"/>
    </location>
</feature>
<comment type="subcellular location">
    <subcellularLocation>
        <location evidence="1">Membrane</location>
        <topology evidence="1">Multi-pass membrane protein</topology>
    </subcellularLocation>
</comment>
<gene>
    <name evidence="8" type="ORF">CLV63_10347</name>
</gene>
<keyword evidence="4 6" id="KW-0472">Membrane</keyword>
<name>A0A2P8DQ22_9ACTN</name>
<sequence length="211" mass="23138">MAVYNPSRPPNSGGLGRYPPQTPQAQLRITHADRDAAADRLKDAFADGQLDQDEFEERLNTVMAAKVGADLQPVFGDLRVTGEPAAPESRGAPAAAQPTSDERTWAFGGHVSGYFTLALGPLLVLILKGRTSAFIRRQAMEALNYQITMIAATVLMTVAWILVFPVFIYMFMVLGFVFLPMLGGLAALMGFDWRYPFTWRPVRDDPRSAGS</sequence>
<reference evidence="8 9" key="1">
    <citation type="submission" date="2018-03" db="EMBL/GenBank/DDBJ databases">
        <title>Genomic Encyclopedia of Archaeal and Bacterial Type Strains, Phase II (KMG-II): from individual species to whole genera.</title>
        <authorList>
            <person name="Goeker M."/>
        </authorList>
    </citation>
    <scope>NUCLEOTIDE SEQUENCE [LARGE SCALE GENOMIC DNA]</scope>
    <source>
        <strain evidence="8 9">DSM 45312</strain>
    </source>
</reference>
<dbReference type="PANTHER" id="PTHR40763">
    <property type="entry name" value="MEMBRANE PROTEIN-RELATED"/>
    <property type="match status" value="1"/>
</dbReference>
<dbReference type="EMBL" id="PYGA01000003">
    <property type="protein sequence ID" value="PSK99326.1"/>
    <property type="molecule type" value="Genomic_DNA"/>
</dbReference>
<evidence type="ECO:0000256" key="3">
    <source>
        <dbReference type="ARBA" id="ARBA00022989"/>
    </source>
</evidence>
<feature type="transmembrane region" description="Helical" evidence="6">
    <location>
        <begin position="142"/>
        <end position="162"/>
    </location>
</feature>
<dbReference type="RefSeq" id="WP_170134153.1">
    <property type="nucleotide sequence ID" value="NZ_PYGA01000003.1"/>
</dbReference>
<dbReference type="InterPro" id="IPR012551">
    <property type="entry name" value="DUF1707_SHOCT-like"/>
</dbReference>
<feature type="region of interest" description="Disordered" evidence="5">
    <location>
        <begin position="1"/>
        <end position="23"/>
    </location>
</feature>
<evidence type="ECO:0000256" key="2">
    <source>
        <dbReference type="ARBA" id="ARBA00022692"/>
    </source>
</evidence>
<evidence type="ECO:0000313" key="9">
    <source>
        <dbReference type="Proteomes" id="UP000240542"/>
    </source>
</evidence>
<keyword evidence="9" id="KW-1185">Reference proteome</keyword>
<evidence type="ECO:0000256" key="1">
    <source>
        <dbReference type="ARBA" id="ARBA00004141"/>
    </source>
</evidence>
<organism evidence="8 9">
    <name type="scientific">Murinocardiopsis flavida</name>
    <dbReference type="NCBI Taxonomy" id="645275"/>
    <lineage>
        <taxon>Bacteria</taxon>
        <taxon>Bacillati</taxon>
        <taxon>Actinomycetota</taxon>
        <taxon>Actinomycetes</taxon>
        <taxon>Streptosporangiales</taxon>
        <taxon>Nocardiopsidaceae</taxon>
        <taxon>Murinocardiopsis</taxon>
    </lineage>
</organism>
<accession>A0A2P8DQ22</accession>
<evidence type="ECO:0000256" key="6">
    <source>
        <dbReference type="SAM" id="Phobius"/>
    </source>
</evidence>
<dbReference type="Pfam" id="PF08044">
    <property type="entry name" value="DUF1707"/>
    <property type="match status" value="1"/>
</dbReference>
<dbReference type="Pfam" id="PF09685">
    <property type="entry name" value="MamF_MmsF"/>
    <property type="match status" value="1"/>
</dbReference>
<keyword evidence="2 6" id="KW-0812">Transmembrane</keyword>
<protein>
    <submittedName>
        <fullName evidence="8">Putative Tic20 family protein</fullName>
    </submittedName>
</protein>
<dbReference type="PANTHER" id="PTHR40763:SF4">
    <property type="entry name" value="DUF1707 DOMAIN-CONTAINING PROTEIN"/>
    <property type="match status" value="1"/>
</dbReference>
<dbReference type="InterPro" id="IPR019109">
    <property type="entry name" value="MamF_MmsF"/>
</dbReference>